<proteinExistence type="predicted"/>
<dbReference type="EMBL" id="BGZK01000467">
    <property type="protein sequence ID" value="GBP45253.1"/>
    <property type="molecule type" value="Genomic_DNA"/>
</dbReference>
<evidence type="ECO:0000313" key="3">
    <source>
        <dbReference type="Proteomes" id="UP000299102"/>
    </source>
</evidence>
<feature type="region of interest" description="Disordered" evidence="1">
    <location>
        <begin position="47"/>
        <end position="71"/>
    </location>
</feature>
<reference evidence="2 3" key="1">
    <citation type="journal article" date="2019" name="Commun. Biol.">
        <title>The bagworm genome reveals a unique fibroin gene that provides high tensile strength.</title>
        <authorList>
            <person name="Kono N."/>
            <person name="Nakamura H."/>
            <person name="Ohtoshi R."/>
            <person name="Tomita M."/>
            <person name="Numata K."/>
            <person name="Arakawa K."/>
        </authorList>
    </citation>
    <scope>NUCLEOTIDE SEQUENCE [LARGE SCALE GENOMIC DNA]</scope>
</reference>
<accession>A0A4C1W2I6</accession>
<name>A0A4C1W2I6_EUMVA</name>
<dbReference type="Proteomes" id="UP000299102">
    <property type="component" value="Unassembled WGS sequence"/>
</dbReference>
<feature type="compositionally biased region" description="Basic and acidic residues" evidence="1">
    <location>
        <begin position="89"/>
        <end position="105"/>
    </location>
</feature>
<organism evidence="2 3">
    <name type="scientific">Eumeta variegata</name>
    <name type="common">Bagworm moth</name>
    <name type="synonym">Eumeta japonica</name>
    <dbReference type="NCBI Taxonomy" id="151549"/>
    <lineage>
        <taxon>Eukaryota</taxon>
        <taxon>Metazoa</taxon>
        <taxon>Ecdysozoa</taxon>
        <taxon>Arthropoda</taxon>
        <taxon>Hexapoda</taxon>
        <taxon>Insecta</taxon>
        <taxon>Pterygota</taxon>
        <taxon>Neoptera</taxon>
        <taxon>Endopterygota</taxon>
        <taxon>Lepidoptera</taxon>
        <taxon>Glossata</taxon>
        <taxon>Ditrysia</taxon>
        <taxon>Tineoidea</taxon>
        <taxon>Psychidae</taxon>
        <taxon>Oiketicinae</taxon>
        <taxon>Eumeta</taxon>
    </lineage>
</organism>
<evidence type="ECO:0000313" key="2">
    <source>
        <dbReference type="EMBL" id="GBP45253.1"/>
    </source>
</evidence>
<dbReference type="AlphaFoldDB" id="A0A4C1W2I6"/>
<comment type="caution">
    <text evidence="2">The sequence shown here is derived from an EMBL/GenBank/DDBJ whole genome shotgun (WGS) entry which is preliminary data.</text>
</comment>
<keyword evidence="3" id="KW-1185">Reference proteome</keyword>
<feature type="region of interest" description="Disordered" evidence="1">
    <location>
        <begin position="84"/>
        <end position="105"/>
    </location>
</feature>
<sequence length="105" mass="12414">MNRISDDGVEWSISIQIPLRKVLITPLFMTTYRSGCHRHRHRHRRIIPQSRGQNHKPFTMTHCGSRDTDDRPQLELLTNTNVRTTSETDGLRSRRDTERIRFNSC</sequence>
<protein>
    <submittedName>
        <fullName evidence="2">Uncharacterized protein</fullName>
    </submittedName>
</protein>
<evidence type="ECO:0000256" key="1">
    <source>
        <dbReference type="SAM" id="MobiDB-lite"/>
    </source>
</evidence>
<gene>
    <name evidence="2" type="ORF">EVAR_29001_1</name>
</gene>